<dbReference type="SUPFAM" id="SSF56399">
    <property type="entry name" value="ADP-ribosylation"/>
    <property type="match status" value="2"/>
</dbReference>
<dbReference type="GO" id="GO:0005634">
    <property type="term" value="C:nucleus"/>
    <property type="evidence" value="ECO:0007669"/>
    <property type="project" value="TreeGrafter"/>
</dbReference>
<dbReference type="InterPro" id="IPR012317">
    <property type="entry name" value="Poly(ADP-ribose)pol_cat_dom"/>
</dbReference>
<dbReference type="GO" id="GO:0003950">
    <property type="term" value="F:NAD+ poly-ADP-ribosyltransferase activity"/>
    <property type="evidence" value="ECO:0007669"/>
    <property type="project" value="UniProtKB-UniRule"/>
</dbReference>
<gene>
    <name evidence="4" type="ORF">PGLA1383_LOCUS24817</name>
</gene>
<dbReference type="EC" id="2.4.2.-" evidence="1"/>
<dbReference type="PROSITE" id="PS51059">
    <property type="entry name" value="PARP_CATALYTIC"/>
    <property type="match status" value="1"/>
</dbReference>
<dbReference type="Gene3D" id="3.90.228.10">
    <property type="match status" value="2"/>
</dbReference>
<evidence type="ECO:0000259" key="3">
    <source>
        <dbReference type="PROSITE" id="PS51059"/>
    </source>
</evidence>
<reference evidence="4" key="1">
    <citation type="submission" date="2021-02" db="EMBL/GenBank/DDBJ databases">
        <authorList>
            <person name="Dougan E. K."/>
            <person name="Rhodes N."/>
            <person name="Thang M."/>
            <person name="Chan C."/>
        </authorList>
    </citation>
    <scope>NUCLEOTIDE SEQUENCE</scope>
</reference>
<dbReference type="Pfam" id="PF00644">
    <property type="entry name" value="PARP"/>
    <property type="match status" value="2"/>
</dbReference>
<name>A0A813F2A9_POLGL</name>
<evidence type="ECO:0000313" key="5">
    <source>
        <dbReference type="Proteomes" id="UP000654075"/>
    </source>
</evidence>
<proteinExistence type="predicted"/>
<keyword evidence="1" id="KW-0520">NAD</keyword>
<organism evidence="4 5">
    <name type="scientific">Polarella glacialis</name>
    <name type="common">Dinoflagellate</name>
    <dbReference type="NCBI Taxonomy" id="89957"/>
    <lineage>
        <taxon>Eukaryota</taxon>
        <taxon>Sar</taxon>
        <taxon>Alveolata</taxon>
        <taxon>Dinophyceae</taxon>
        <taxon>Suessiales</taxon>
        <taxon>Suessiaceae</taxon>
        <taxon>Polarella</taxon>
    </lineage>
</organism>
<dbReference type="PANTHER" id="PTHR45740">
    <property type="entry name" value="POLY [ADP-RIBOSE] POLYMERASE"/>
    <property type="match status" value="1"/>
</dbReference>
<keyword evidence="1" id="KW-0328">Glycosyltransferase</keyword>
<sequence>MGCLQSSGGKEPEELRPRDEEAEGSDEEIPRATSSGYIVPTAVDEVEVVNEEHGAHEVPVESLPAYWTNRRVHGEASGKLCQHFDQMVCVSEAGRQAIRELVRGTYRPLVTQDRPCPKEPACPKTPAGCPCVKPDGTPGLPTEYVVRRVIRVEDSEMWTRYAQKRSQIRERRAHRMPLRGLEPELFTSQVVATNPGSYDSLDTGLNEVYLWHGTHVRTGLAIAQHDFNLEFAGSGAGGMLGSGIYFAESCTKADEYATDEPGGYYEGIFGMLLCRVTMGSMFYTTQRRADAAEQVESGKFDSTVGDRMKFHNTFREFVVYDSDQVYPEYVVLYSRAYKADDAAALQLEASRNPFHLQLPVYWNNFHANPDSDVFRVQYKVREQTRALLQHLVTGSFLHPAAEGPEILDVRRVEFSNMWSIYMDFRRQVQSRGAVCMPVNELDGKAETGHTLTHNLMKELSAEDCVSLENLDVTVNEALLWHGTSPELAEKMCRGAGLHAHKESMHGSRFGKGTYFSEGLGKCLEYCTEDANGAVYVLLCRAVCGDIFYTEDEESPKAHSLARAEGKDSILANPGGVGPREYVLLQRCQAYPEFILRIKPPPAAELVPEAVAEEPAAEAAEEGLGGCLPVAEAVAEPPAEHERFWSSSTG</sequence>
<dbReference type="InterPro" id="IPR051712">
    <property type="entry name" value="ARTD-AVP"/>
</dbReference>
<dbReference type="Proteomes" id="UP000654075">
    <property type="component" value="Unassembled WGS sequence"/>
</dbReference>
<dbReference type="AlphaFoldDB" id="A0A813F2A9"/>
<evidence type="ECO:0000256" key="2">
    <source>
        <dbReference type="SAM" id="MobiDB-lite"/>
    </source>
</evidence>
<dbReference type="PANTHER" id="PTHR45740:SF2">
    <property type="entry name" value="POLY [ADP-RIBOSE] POLYMERASE"/>
    <property type="match status" value="1"/>
</dbReference>
<evidence type="ECO:0000313" key="4">
    <source>
        <dbReference type="EMBL" id="CAE8606859.1"/>
    </source>
</evidence>
<feature type="compositionally biased region" description="Basic and acidic residues" evidence="2">
    <location>
        <begin position="10"/>
        <end position="19"/>
    </location>
</feature>
<comment type="caution">
    <text evidence="4">The sequence shown here is derived from an EMBL/GenBank/DDBJ whole genome shotgun (WGS) entry which is preliminary data.</text>
</comment>
<accession>A0A813F2A9</accession>
<dbReference type="OrthoDB" id="6133115at2759"/>
<feature type="domain" description="PARP catalytic" evidence="3">
    <location>
        <begin position="74"/>
        <end position="342"/>
    </location>
</feature>
<feature type="region of interest" description="Disordered" evidence="2">
    <location>
        <begin position="1"/>
        <end position="37"/>
    </location>
</feature>
<dbReference type="EMBL" id="CAJNNV010019917">
    <property type="protein sequence ID" value="CAE8606859.1"/>
    <property type="molecule type" value="Genomic_DNA"/>
</dbReference>
<evidence type="ECO:0000256" key="1">
    <source>
        <dbReference type="RuleBase" id="RU362114"/>
    </source>
</evidence>
<dbReference type="GO" id="GO:1990404">
    <property type="term" value="F:NAD+-protein mono-ADP-ribosyltransferase activity"/>
    <property type="evidence" value="ECO:0007669"/>
    <property type="project" value="TreeGrafter"/>
</dbReference>
<protein>
    <recommendedName>
        <fullName evidence="1">Poly [ADP-ribose] polymerase</fullName>
        <shortName evidence="1">PARP</shortName>
        <ecNumber evidence="1">2.4.2.-</ecNumber>
    </recommendedName>
</protein>
<keyword evidence="5" id="KW-1185">Reference proteome</keyword>
<keyword evidence="1" id="KW-0808">Transferase</keyword>